<dbReference type="EMBL" id="BOOA01000018">
    <property type="protein sequence ID" value="GIH24379.1"/>
    <property type="molecule type" value="Genomic_DNA"/>
</dbReference>
<dbReference type="SMART" id="SM00448">
    <property type="entry name" value="REC"/>
    <property type="match status" value="1"/>
</dbReference>
<protein>
    <submittedName>
        <fullName evidence="8">DNA-binding response regulator</fullName>
    </submittedName>
</protein>
<feature type="domain" description="Response regulatory" evidence="7">
    <location>
        <begin position="2"/>
        <end position="119"/>
    </location>
</feature>
<dbReference type="InterPro" id="IPR001789">
    <property type="entry name" value="Sig_transdc_resp-reg_receiver"/>
</dbReference>
<dbReference type="InterPro" id="IPR058245">
    <property type="entry name" value="NreC/VraR/RcsB-like_REC"/>
</dbReference>
<evidence type="ECO:0000259" key="6">
    <source>
        <dbReference type="PROSITE" id="PS50043"/>
    </source>
</evidence>
<dbReference type="PROSITE" id="PS50110">
    <property type="entry name" value="RESPONSE_REGULATORY"/>
    <property type="match status" value="1"/>
</dbReference>
<dbReference type="Gene3D" id="3.40.50.2300">
    <property type="match status" value="1"/>
</dbReference>
<dbReference type="Proteomes" id="UP000640052">
    <property type="component" value="Unassembled WGS sequence"/>
</dbReference>
<evidence type="ECO:0000256" key="2">
    <source>
        <dbReference type="ARBA" id="ARBA00023015"/>
    </source>
</evidence>
<gene>
    <name evidence="8" type="ORF">Aph01nite_26890</name>
</gene>
<organism evidence="8 9">
    <name type="scientific">Acrocarpospora phusangensis</name>
    <dbReference type="NCBI Taxonomy" id="1070424"/>
    <lineage>
        <taxon>Bacteria</taxon>
        <taxon>Bacillati</taxon>
        <taxon>Actinomycetota</taxon>
        <taxon>Actinomycetes</taxon>
        <taxon>Streptosporangiales</taxon>
        <taxon>Streptosporangiaceae</taxon>
        <taxon>Acrocarpospora</taxon>
    </lineage>
</organism>
<dbReference type="SMART" id="SM00421">
    <property type="entry name" value="HTH_LUXR"/>
    <property type="match status" value="1"/>
</dbReference>
<dbReference type="GO" id="GO:0003677">
    <property type="term" value="F:DNA binding"/>
    <property type="evidence" value="ECO:0007669"/>
    <property type="project" value="UniProtKB-KW"/>
</dbReference>
<evidence type="ECO:0000256" key="3">
    <source>
        <dbReference type="ARBA" id="ARBA00023125"/>
    </source>
</evidence>
<name>A0A919UJU0_9ACTN</name>
<evidence type="ECO:0000259" key="7">
    <source>
        <dbReference type="PROSITE" id="PS50110"/>
    </source>
</evidence>
<feature type="modified residue" description="4-aspartylphosphate" evidence="5">
    <location>
        <position position="51"/>
    </location>
</feature>
<dbReference type="GO" id="GO:0000160">
    <property type="term" value="P:phosphorelay signal transduction system"/>
    <property type="evidence" value="ECO:0007669"/>
    <property type="project" value="InterPro"/>
</dbReference>
<dbReference type="CDD" id="cd17535">
    <property type="entry name" value="REC_NarL-like"/>
    <property type="match status" value="1"/>
</dbReference>
<dbReference type="SUPFAM" id="SSF52172">
    <property type="entry name" value="CheY-like"/>
    <property type="match status" value="1"/>
</dbReference>
<dbReference type="InterPro" id="IPR000792">
    <property type="entry name" value="Tscrpt_reg_LuxR_C"/>
</dbReference>
<keyword evidence="9" id="KW-1185">Reference proteome</keyword>
<dbReference type="InterPro" id="IPR011006">
    <property type="entry name" value="CheY-like_superfamily"/>
</dbReference>
<evidence type="ECO:0000313" key="8">
    <source>
        <dbReference type="EMBL" id="GIH24379.1"/>
    </source>
</evidence>
<evidence type="ECO:0000256" key="1">
    <source>
        <dbReference type="ARBA" id="ARBA00022553"/>
    </source>
</evidence>
<dbReference type="CDD" id="cd06170">
    <property type="entry name" value="LuxR_C_like"/>
    <property type="match status" value="1"/>
</dbReference>
<feature type="domain" description="HTH luxR-type" evidence="6">
    <location>
        <begin position="141"/>
        <end position="211"/>
    </location>
</feature>
<keyword evidence="3 8" id="KW-0238">DNA-binding</keyword>
<evidence type="ECO:0000256" key="4">
    <source>
        <dbReference type="ARBA" id="ARBA00023163"/>
    </source>
</evidence>
<evidence type="ECO:0000313" key="9">
    <source>
        <dbReference type="Proteomes" id="UP000640052"/>
    </source>
</evidence>
<dbReference type="PANTHER" id="PTHR43214">
    <property type="entry name" value="TWO-COMPONENT RESPONSE REGULATOR"/>
    <property type="match status" value="1"/>
</dbReference>
<reference evidence="8" key="1">
    <citation type="submission" date="2021-01" db="EMBL/GenBank/DDBJ databases">
        <title>Whole genome shotgun sequence of Acrocarpospora phusangensis NBRC 108782.</title>
        <authorList>
            <person name="Komaki H."/>
            <person name="Tamura T."/>
        </authorList>
    </citation>
    <scope>NUCLEOTIDE SEQUENCE</scope>
    <source>
        <strain evidence="8">NBRC 108782</strain>
    </source>
</reference>
<comment type="caution">
    <text evidence="8">The sequence shown here is derived from an EMBL/GenBank/DDBJ whole genome shotgun (WGS) entry which is preliminary data.</text>
</comment>
<dbReference type="Pfam" id="PF00196">
    <property type="entry name" value="GerE"/>
    <property type="match status" value="1"/>
</dbReference>
<keyword evidence="2" id="KW-0805">Transcription regulation</keyword>
<dbReference type="Pfam" id="PF00072">
    <property type="entry name" value="Response_reg"/>
    <property type="match status" value="1"/>
</dbReference>
<accession>A0A919UJU0</accession>
<dbReference type="GO" id="GO:0006355">
    <property type="term" value="P:regulation of DNA-templated transcription"/>
    <property type="evidence" value="ECO:0007669"/>
    <property type="project" value="InterPro"/>
</dbReference>
<sequence length="212" mass="22903">MRVLVVEDHAFFLLGLVTALTGHGHEVVTAGEPYQAEKLLGERRPDVAVVDIKLPPTHSDEGLRLAALLRSHEVPVLVLSQYAVPEYAISLLGADPRGRGYLLKERVAGVAQFMGALDRVAAGGTVIDTELAAMVTRAAARRAVLSPLSERELEILALVTEGLTDRGIAERLVISVHTVVTHVQSVFRKLDLPKTPADNRRVLAALAYLRNG</sequence>
<keyword evidence="1 5" id="KW-0597">Phosphoprotein</keyword>
<dbReference type="AlphaFoldDB" id="A0A919UJU0"/>
<dbReference type="PANTHER" id="PTHR43214:SF24">
    <property type="entry name" value="TRANSCRIPTIONAL REGULATORY PROTEIN NARL-RELATED"/>
    <property type="match status" value="1"/>
</dbReference>
<dbReference type="Gene3D" id="1.10.10.10">
    <property type="entry name" value="Winged helix-like DNA-binding domain superfamily/Winged helix DNA-binding domain"/>
    <property type="match status" value="1"/>
</dbReference>
<evidence type="ECO:0000256" key="5">
    <source>
        <dbReference type="PROSITE-ProRule" id="PRU00169"/>
    </source>
</evidence>
<dbReference type="InterPro" id="IPR036388">
    <property type="entry name" value="WH-like_DNA-bd_sf"/>
</dbReference>
<proteinExistence type="predicted"/>
<keyword evidence="4" id="KW-0804">Transcription</keyword>
<dbReference type="PRINTS" id="PR00038">
    <property type="entry name" value="HTHLUXR"/>
</dbReference>
<dbReference type="InterPro" id="IPR039420">
    <property type="entry name" value="WalR-like"/>
</dbReference>
<dbReference type="PROSITE" id="PS50043">
    <property type="entry name" value="HTH_LUXR_2"/>
    <property type="match status" value="1"/>
</dbReference>
<dbReference type="RefSeq" id="WP_204041149.1">
    <property type="nucleotide sequence ID" value="NZ_BOOA01000018.1"/>
</dbReference>